<dbReference type="InterPro" id="IPR051083">
    <property type="entry name" value="GrpII_Intron_Splice-Mob/Def"/>
</dbReference>
<evidence type="ECO:0000313" key="3">
    <source>
        <dbReference type="Proteomes" id="UP000677913"/>
    </source>
</evidence>
<evidence type="ECO:0000259" key="1">
    <source>
        <dbReference type="PROSITE" id="PS50878"/>
    </source>
</evidence>
<dbReference type="InterPro" id="IPR043502">
    <property type="entry name" value="DNA/RNA_pol_sf"/>
</dbReference>
<feature type="domain" description="Reverse transcriptase" evidence="1">
    <location>
        <begin position="105"/>
        <end position="353"/>
    </location>
</feature>
<proteinExistence type="predicted"/>
<dbReference type="Pfam" id="PF00078">
    <property type="entry name" value="RVT_1"/>
    <property type="match status" value="1"/>
</dbReference>
<keyword evidence="2" id="KW-0808">Transferase</keyword>
<dbReference type="PANTHER" id="PTHR34047:SF10">
    <property type="entry name" value="GROUP II INTRON-ASSOCIATED OPEN READING FRAME"/>
    <property type="match status" value="1"/>
</dbReference>
<dbReference type="RefSeq" id="WP_246508410.1">
    <property type="nucleotide sequence ID" value="NZ_JAGSXH010000112.1"/>
</dbReference>
<keyword evidence="2" id="KW-0695">RNA-directed DNA polymerase</keyword>
<name>A0A8J7WVL7_9ACTN</name>
<dbReference type="Proteomes" id="UP000677913">
    <property type="component" value="Unassembled WGS sequence"/>
</dbReference>
<dbReference type="InterPro" id="IPR025960">
    <property type="entry name" value="RVT_N"/>
</dbReference>
<organism evidence="2 3">
    <name type="scientific">Actinocrinis puniceicyclus</name>
    <dbReference type="NCBI Taxonomy" id="977794"/>
    <lineage>
        <taxon>Bacteria</taxon>
        <taxon>Bacillati</taxon>
        <taxon>Actinomycetota</taxon>
        <taxon>Actinomycetes</taxon>
        <taxon>Catenulisporales</taxon>
        <taxon>Actinospicaceae</taxon>
        <taxon>Actinocrinis</taxon>
    </lineage>
</organism>
<keyword evidence="3" id="KW-1185">Reference proteome</keyword>
<dbReference type="Pfam" id="PF13655">
    <property type="entry name" value="RVT_N"/>
    <property type="match status" value="1"/>
</dbReference>
<dbReference type="PANTHER" id="PTHR34047">
    <property type="entry name" value="NUCLEAR INTRON MATURASE 1, MITOCHONDRIAL-RELATED"/>
    <property type="match status" value="1"/>
</dbReference>
<comment type="caution">
    <text evidence="2">The sequence shown here is derived from an EMBL/GenBank/DDBJ whole genome shotgun (WGS) entry which is preliminary data.</text>
</comment>
<reference evidence="2" key="1">
    <citation type="submission" date="2021-04" db="EMBL/GenBank/DDBJ databases">
        <title>Genome based classification of Actinospica acidithermotolerans sp. nov., an actinobacterium isolated from an Indonesian hot spring.</title>
        <authorList>
            <person name="Kusuma A.B."/>
            <person name="Putra K.E."/>
            <person name="Nafisah S."/>
            <person name="Loh J."/>
            <person name="Nouioui I."/>
            <person name="Goodfellow M."/>
        </authorList>
    </citation>
    <scope>NUCLEOTIDE SEQUENCE</scope>
    <source>
        <strain evidence="2">DSM 45618</strain>
    </source>
</reference>
<dbReference type="PROSITE" id="PS50878">
    <property type="entry name" value="RT_POL"/>
    <property type="match status" value="1"/>
</dbReference>
<sequence length="361" mass="39564">MLMTTTAGAALDGAVNGPEDDPTDWFEIDWDQAEQDVRRLRQRIFAASQAGDLKQVRNLQKLMLRSRANALVSVRRVAQINTGRKTPGIDGQTALLASQKAELADWAQHRSKLWTARPVKRVFIPKAGSTKLRALGIPVIRDRALQAIAVNALEPEWEARFEPKSYGFRPGRSCQDAIAAIFWTVAGTRTKRRWALDADLKAAFDRVDHDHVLGLLGAFPARAAVAGWLKAGVIGKDGFAPTDEGTPQGGVISPLLFNVALHGMEGAAGAAYRWNPYRESEESVTGTPVLVRYADDFVVLCDSREQAEQVKTDLTPWLAARGLAFNEDKTRVVHLVLLTELRLVFPQLIGYVCGVAATFAA</sequence>
<gene>
    <name evidence="2" type="ORF">KGA66_23290</name>
</gene>
<accession>A0A8J7WVL7</accession>
<dbReference type="GO" id="GO:0003964">
    <property type="term" value="F:RNA-directed DNA polymerase activity"/>
    <property type="evidence" value="ECO:0007669"/>
    <property type="project" value="UniProtKB-KW"/>
</dbReference>
<dbReference type="InterPro" id="IPR000477">
    <property type="entry name" value="RT_dom"/>
</dbReference>
<protein>
    <submittedName>
        <fullName evidence="2">Reverse transcriptase N-terminal domain-containing protein</fullName>
    </submittedName>
</protein>
<evidence type="ECO:0000313" key="2">
    <source>
        <dbReference type="EMBL" id="MBS2965989.1"/>
    </source>
</evidence>
<keyword evidence="2" id="KW-0548">Nucleotidyltransferase</keyword>
<dbReference type="EMBL" id="JAGSXH010000112">
    <property type="protein sequence ID" value="MBS2965989.1"/>
    <property type="molecule type" value="Genomic_DNA"/>
</dbReference>
<dbReference type="AlphaFoldDB" id="A0A8J7WVL7"/>
<dbReference type="CDD" id="cd01651">
    <property type="entry name" value="RT_G2_intron"/>
    <property type="match status" value="1"/>
</dbReference>
<dbReference type="SUPFAM" id="SSF56672">
    <property type="entry name" value="DNA/RNA polymerases"/>
    <property type="match status" value="1"/>
</dbReference>